<dbReference type="PANTHER" id="PTHR48475">
    <property type="entry name" value="RIBONUCLEASE H"/>
    <property type="match status" value="1"/>
</dbReference>
<reference evidence="1" key="2">
    <citation type="journal article" date="2024" name="Plant">
        <title>Genomic evolution and insights into agronomic trait innovations of Sesamum species.</title>
        <authorList>
            <person name="Miao H."/>
            <person name="Wang L."/>
            <person name="Qu L."/>
            <person name="Liu H."/>
            <person name="Sun Y."/>
            <person name="Le M."/>
            <person name="Wang Q."/>
            <person name="Wei S."/>
            <person name="Zheng Y."/>
            <person name="Lin W."/>
            <person name="Duan Y."/>
            <person name="Cao H."/>
            <person name="Xiong S."/>
            <person name="Wang X."/>
            <person name="Wei L."/>
            <person name="Li C."/>
            <person name="Ma Q."/>
            <person name="Ju M."/>
            <person name="Zhao R."/>
            <person name="Li G."/>
            <person name="Mu C."/>
            <person name="Tian Q."/>
            <person name="Mei H."/>
            <person name="Zhang T."/>
            <person name="Gao T."/>
            <person name="Zhang H."/>
        </authorList>
    </citation>
    <scope>NUCLEOTIDE SEQUENCE</scope>
    <source>
        <strain evidence="1">KEN8</strain>
    </source>
</reference>
<proteinExistence type="predicted"/>
<protein>
    <submittedName>
        <fullName evidence="1">Uncharacterized protein</fullName>
    </submittedName>
</protein>
<organism evidence="1">
    <name type="scientific">Sesamum calycinum</name>
    <dbReference type="NCBI Taxonomy" id="2727403"/>
    <lineage>
        <taxon>Eukaryota</taxon>
        <taxon>Viridiplantae</taxon>
        <taxon>Streptophyta</taxon>
        <taxon>Embryophyta</taxon>
        <taxon>Tracheophyta</taxon>
        <taxon>Spermatophyta</taxon>
        <taxon>Magnoliopsida</taxon>
        <taxon>eudicotyledons</taxon>
        <taxon>Gunneridae</taxon>
        <taxon>Pentapetalae</taxon>
        <taxon>asterids</taxon>
        <taxon>lamiids</taxon>
        <taxon>Lamiales</taxon>
        <taxon>Pedaliaceae</taxon>
        <taxon>Sesamum</taxon>
    </lineage>
</organism>
<comment type="caution">
    <text evidence="1">The sequence shown here is derived from an EMBL/GenBank/DDBJ whole genome shotgun (WGS) entry which is preliminary data.</text>
</comment>
<dbReference type="PANTHER" id="PTHR48475:SF2">
    <property type="entry name" value="RIBONUCLEASE H"/>
    <property type="match status" value="1"/>
</dbReference>
<sequence>MEENAKADSLSKLASALEDCKTRRITVQHLPQPRAPLNIQAISLSDNDRRVPIIWWIDEGHLPENRWGTTRIKTLAIRFLTQGGTLYKKSFTHPLLRCLSQEEGLLVLKEIYDGYCGSHIGT</sequence>
<gene>
    <name evidence="1" type="ORF">Scaly_2227600</name>
</gene>
<dbReference type="AlphaFoldDB" id="A0AAW2M902"/>
<accession>A0AAW2M902</accession>
<dbReference type="EMBL" id="JACGWM010000014">
    <property type="protein sequence ID" value="KAL0327950.1"/>
    <property type="molecule type" value="Genomic_DNA"/>
</dbReference>
<evidence type="ECO:0000313" key="1">
    <source>
        <dbReference type="EMBL" id="KAL0327950.1"/>
    </source>
</evidence>
<name>A0AAW2M902_9LAMI</name>
<reference evidence="1" key="1">
    <citation type="submission" date="2020-06" db="EMBL/GenBank/DDBJ databases">
        <authorList>
            <person name="Li T."/>
            <person name="Hu X."/>
            <person name="Zhang T."/>
            <person name="Song X."/>
            <person name="Zhang H."/>
            <person name="Dai N."/>
            <person name="Sheng W."/>
            <person name="Hou X."/>
            <person name="Wei L."/>
        </authorList>
    </citation>
    <scope>NUCLEOTIDE SEQUENCE</scope>
    <source>
        <strain evidence="1">KEN8</strain>
        <tissue evidence="1">Leaf</tissue>
    </source>
</reference>